<name>A0A392NUJ5_9FABA</name>
<accession>A0A392NUJ5</accession>
<dbReference type="EMBL" id="LXQA010051204">
    <property type="protein sequence ID" value="MCI03102.1"/>
    <property type="molecule type" value="Genomic_DNA"/>
</dbReference>
<feature type="non-terminal residue" evidence="1">
    <location>
        <position position="100"/>
    </location>
</feature>
<protein>
    <submittedName>
        <fullName evidence="1">Uncharacterized protein</fullName>
    </submittedName>
</protein>
<proteinExistence type="predicted"/>
<dbReference type="AlphaFoldDB" id="A0A392NUJ5"/>
<reference evidence="1 2" key="1">
    <citation type="journal article" date="2018" name="Front. Plant Sci.">
        <title>Red Clover (Trifolium pratense) and Zigzag Clover (T. medium) - A Picture of Genomic Similarities and Differences.</title>
        <authorList>
            <person name="Dluhosova J."/>
            <person name="Istvanek J."/>
            <person name="Nedelnik J."/>
            <person name="Repkova J."/>
        </authorList>
    </citation>
    <scope>NUCLEOTIDE SEQUENCE [LARGE SCALE GENOMIC DNA]</scope>
    <source>
        <strain evidence="2">cv. 10/8</strain>
        <tissue evidence="1">Leaf</tissue>
    </source>
</reference>
<dbReference type="Proteomes" id="UP000265520">
    <property type="component" value="Unassembled WGS sequence"/>
</dbReference>
<organism evidence="1 2">
    <name type="scientific">Trifolium medium</name>
    <dbReference type="NCBI Taxonomy" id="97028"/>
    <lineage>
        <taxon>Eukaryota</taxon>
        <taxon>Viridiplantae</taxon>
        <taxon>Streptophyta</taxon>
        <taxon>Embryophyta</taxon>
        <taxon>Tracheophyta</taxon>
        <taxon>Spermatophyta</taxon>
        <taxon>Magnoliopsida</taxon>
        <taxon>eudicotyledons</taxon>
        <taxon>Gunneridae</taxon>
        <taxon>Pentapetalae</taxon>
        <taxon>rosids</taxon>
        <taxon>fabids</taxon>
        <taxon>Fabales</taxon>
        <taxon>Fabaceae</taxon>
        <taxon>Papilionoideae</taxon>
        <taxon>50 kb inversion clade</taxon>
        <taxon>NPAAA clade</taxon>
        <taxon>Hologalegina</taxon>
        <taxon>IRL clade</taxon>
        <taxon>Trifolieae</taxon>
        <taxon>Trifolium</taxon>
    </lineage>
</organism>
<evidence type="ECO:0000313" key="2">
    <source>
        <dbReference type="Proteomes" id="UP000265520"/>
    </source>
</evidence>
<comment type="caution">
    <text evidence="1">The sequence shown here is derived from an EMBL/GenBank/DDBJ whole genome shotgun (WGS) entry which is preliminary data.</text>
</comment>
<sequence length="100" mass="10927">MMCGASGKESQGKRCWKVGRREEQEDKVNRDYLVAAVQLPVDENGADKLIGSGGGDGEQFVISHMMSGDFMYLTGSNTLCGSCAMRGFSRIAARHAWDYV</sequence>
<keyword evidence="2" id="KW-1185">Reference proteome</keyword>
<evidence type="ECO:0000313" key="1">
    <source>
        <dbReference type="EMBL" id="MCI03102.1"/>
    </source>
</evidence>